<dbReference type="Pfam" id="PF13649">
    <property type="entry name" value="Methyltransf_25"/>
    <property type="match status" value="1"/>
</dbReference>
<gene>
    <name evidence="2" type="primary">desVI</name>
    <name evidence="2" type="ORF">Pla8534_10840</name>
</gene>
<keyword evidence="2" id="KW-0808">Transferase</keyword>
<dbReference type="Proteomes" id="UP000317648">
    <property type="component" value="Chromosome"/>
</dbReference>
<dbReference type="Gene3D" id="3.40.50.150">
    <property type="entry name" value="Vaccinia Virus protein VP39"/>
    <property type="match status" value="1"/>
</dbReference>
<dbReference type="GO" id="GO:0008168">
    <property type="term" value="F:methyltransferase activity"/>
    <property type="evidence" value="ECO:0007669"/>
    <property type="project" value="UniProtKB-KW"/>
</dbReference>
<dbReference type="OrthoDB" id="9811589at2"/>
<protein>
    <submittedName>
        <fullName evidence="2">dTDP-3-amino-3,4, 6-trideoxy-alpha-D-glucopyranose</fullName>
        <ecNumber evidence="2">2.1.1.234</ecNumber>
    </submittedName>
</protein>
<keyword evidence="2" id="KW-0489">Methyltransferase</keyword>
<accession>A0A518DN89</accession>
<dbReference type="EMBL" id="CP036433">
    <property type="protein sequence ID" value="QDU93304.1"/>
    <property type="molecule type" value="Genomic_DNA"/>
</dbReference>
<keyword evidence="3" id="KW-1185">Reference proteome</keyword>
<sequence>MQTIEGDIYDYPRYYDLIFGSDWKPEYDFLNGCFQKHLSGKAVRVFEPACGTGRLLYRLGKQGLLTSGLDLNPKAVDYCNRRLKRHGLPASAVVGDMTDFRLPRKVDAAFNMINSFRHLSSEKLALAHLRCMGEALRKGGIYLLGLHLTPTKGYACEEESWSASRGHLTVNTHMWLLERNLRRREELYGMRFDIYTPTESFRLEDRLLFRTYKADQIHKLIADAGVFDLVETYDFAYDIDAAIDIDRETEDIVLVLKKK</sequence>
<feature type="domain" description="Methyltransferase" evidence="1">
    <location>
        <begin position="45"/>
        <end position="140"/>
    </location>
</feature>
<dbReference type="SUPFAM" id="SSF53335">
    <property type="entry name" value="S-adenosyl-L-methionine-dependent methyltransferases"/>
    <property type="match status" value="1"/>
</dbReference>
<dbReference type="InterPro" id="IPR029063">
    <property type="entry name" value="SAM-dependent_MTases_sf"/>
</dbReference>
<dbReference type="Gene3D" id="2.20.25.110">
    <property type="entry name" value="S-adenosyl-L-methionine-dependent methyltransferases"/>
    <property type="match status" value="1"/>
</dbReference>
<evidence type="ECO:0000313" key="2">
    <source>
        <dbReference type="EMBL" id="QDU93304.1"/>
    </source>
</evidence>
<dbReference type="KEGG" id="lcre:Pla8534_10840"/>
<evidence type="ECO:0000313" key="3">
    <source>
        <dbReference type="Proteomes" id="UP000317648"/>
    </source>
</evidence>
<name>A0A518DN89_9BACT</name>
<dbReference type="CDD" id="cd02440">
    <property type="entry name" value="AdoMet_MTases"/>
    <property type="match status" value="1"/>
</dbReference>
<dbReference type="EC" id="2.1.1.234" evidence="2"/>
<dbReference type="RefSeq" id="WP_145049997.1">
    <property type="nucleotide sequence ID" value="NZ_CP036433.1"/>
</dbReference>
<dbReference type="InterPro" id="IPR041698">
    <property type="entry name" value="Methyltransf_25"/>
</dbReference>
<dbReference type="AlphaFoldDB" id="A0A518DN89"/>
<reference evidence="2 3" key="1">
    <citation type="submission" date="2019-02" db="EMBL/GenBank/DDBJ databases">
        <title>Deep-cultivation of Planctomycetes and their phenomic and genomic characterization uncovers novel biology.</title>
        <authorList>
            <person name="Wiegand S."/>
            <person name="Jogler M."/>
            <person name="Boedeker C."/>
            <person name="Pinto D."/>
            <person name="Vollmers J."/>
            <person name="Rivas-Marin E."/>
            <person name="Kohn T."/>
            <person name="Peeters S.H."/>
            <person name="Heuer A."/>
            <person name="Rast P."/>
            <person name="Oberbeckmann S."/>
            <person name="Bunk B."/>
            <person name="Jeske O."/>
            <person name="Meyerdierks A."/>
            <person name="Storesund J.E."/>
            <person name="Kallscheuer N."/>
            <person name="Luecker S."/>
            <person name="Lage O.M."/>
            <person name="Pohl T."/>
            <person name="Merkel B.J."/>
            <person name="Hornburger P."/>
            <person name="Mueller R.-W."/>
            <person name="Bruemmer F."/>
            <person name="Labrenz M."/>
            <person name="Spormann A.M."/>
            <person name="Op den Camp H."/>
            <person name="Overmann J."/>
            <person name="Amann R."/>
            <person name="Jetten M.S.M."/>
            <person name="Mascher T."/>
            <person name="Medema M.H."/>
            <person name="Devos D.P."/>
            <person name="Kaster A.-K."/>
            <person name="Ovreas L."/>
            <person name="Rohde M."/>
            <person name="Galperin M.Y."/>
            <person name="Jogler C."/>
        </authorList>
    </citation>
    <scope>NUCLEOTIDE SEQUENCE [LARGE SCALE GENOMIC DNA]</scope>
    <source>
        <strain evidence="2 3">Pla85_3_4</strain>
    </source>
</reference>
<evidence type="ECO:0000259" key="1">
    <source>
        <dbReference type="Pfam" id="PF13649"/>
    </source>
</evidence>
<dbReference type="GO" id="GO:0032259">
    <property type="term" value="P:methylation"/>
    <property type="evidence" value="ECO:0007669"/>
    <property type="project" value="UniProtKB-KW"/>
</dbReference>
<organism evidence="2 3">
    <name type="scientific">Lignipirellula cremea</name>
    <dbReference type="NCBI Taxonomy" id="2528010"/>
    <lineage>
        <taxon>Bacteria</taxon>
        <taxon>Pseudomonadati</taxon>
        <taxon>Planctomycetota</taxon>
        <taxon>Planctomycetia</taxon>
        <taxon>Pirellulales</taxon>
        <taxon>Pirellulaceae</taxon>
        <taxon>Lignipirellula</taxon>
    </lineage>
</organism>
<proteinExistence type="predicted"/>